<gene>
    <name evidence="5" type="ORF">CRG98_024846</name>
</gene>
<dbReference type="AlphaFoldDB" id="A0A2I0JEU1"/>
<dbReference type="GO" id="GO:0008270">
    <property type="term" value="F:zinc ion binding"/>
    <property type="evidence" value="ECO:0007669"/>
    <property type="project" value="UniProtKB-KW"/>
</dbReference>
<feature type="domain" description="C3H1-type" evidence="3">
    <location>
        <begin position="554"/>
        <end position="574"/>
    </location>
</feature>
<evidence type="ECO:0000256" key="1">
    <source>
        <dbReference type="PROSITE-ProRule" id="PRU00723"/>
    </source>
</evidence>
<protein>
    <recommendedName>
        <fullName evidence="7">Zinc finger CCCH domain-containing protein 19</fullName>
    </recommendedName>
</protein>
<dbReference type="EMBL" id="PGOL01001771">
    <property type="protein sequence ID" value="PKI54744.1"/>
    <property type="molecule type" value="Genomic_DNA"/>
</dbReference>
<keyword evidence="1" id="KW-0863">Zinc-finger</keyword>
<dbReference type="InterPro" id="IPR035445">
    <property type="entry name" value="GYF-like_dom_sf"/>
</dbReference>
<feature type="region of interest" description="Disordered" evidence="2">
    <location>
        <begin position="455"/>
        <end position="547"/>
    </location>
</feature>
<comment type="caution">
    <text evidence="5">The sequence shown here is derived from an EMBL/GenBank/DDBJ whole genome shotgun (WGS) entry which is preliminary data.</text>
</comment>
<evidence type="ECO:0000313" key="5">
    <source>
        <dbReference type="EMBL" id="PKI54744.1"/>
    </source>
</evidence>
<keyword evidence="6" id="KW-1185">Reference proteome</keyword>
<evidence type="ECO:0000259" key="3">
    <source>
        <dbReference type="PROSITE" id="PS50103"/>
    </source>
</evidence>
<dbReference type="Pfam" id="PF02213">
    <property type="entry name" value="GYF"/>
    <property type="match status" value="1"/>
</dbReference>
<dbReference type="Proteomes" id="UP000233551">
    <property type="component" value="Unassembled WGS sequence"/>
</dbReference>
<evidence type="ECO:0000259" key="4">
    <source>
        <dbReference type="PROSITE" id="PS50829"/>
    </source>
</evidence>
<feature type="compositionally biased region" description="Polar residues" evidence="2">
    <location>
        <begin position="42"/>
        <end position="61"/>
    </location>
</feature>
<evidence type="ECO:0000256" key="2">
    <source>
        <dbReference type="SAM" id="MobiDB-lite"/>
    </source>
</evidence>
<dbReference type="STRING" id="22663.A0A2I0JEU1"/>
<feature type="compositionally biased region" description="Polar residues" evidence="2">
    <location>
        <begin position="455"/>
        <end position="490"/>
    </location>
</feature>
<keyword evidence="1" id="KW-0862">Zinc</keyword>
<organism evidence="5 6">
    <name type="scientific">Punica granatum</name>
    <name type="common">Pomegranate</name>
    <dbReference type="NCBI Taxonomy" id="22663"/>
    <lineage>
        <taxon>Eukaryota</taxon>
        <taxon>Viridiplantae</taxon>
        <taxon>Streptophyta</taxon>
        <taxon>Embryophyta</taxon>
        <taxon>Tracheophyta</taxon>
        <taxon>Spermatophyta</taxon>
        <taxon>Magnoliopsida</taxon>
        <taxon>eudicotyledons</taxon>
        <taxon>Gunneridae</taxon>
        <taxon>Pentapetalae</taxon>
        <taxon>rosids</taxon>
        <taxon>malvids</taxon>
        <taxon>Myrtales</taxon>
        <taxon>Lythraceae</taxon>
        <taxon>Punica</taxon>
    </lineage>
</organism>
<dbReference type="CDD" id="cd00072">
    <property type="entry name" value="GYF"/>
    <property type="match status" value="1"/>
</dbReference>
<dbReference type="PROSITE" id="PS50103">
    <property type="entry name" value="ZF_C3H1"/>
    <property type="match status" value="1"/>
</dbReference>
<dbReference type="GO" id="GO:1990269">
    <property type="term" value="F:RNA polymerase II C-terminal domain phosphoserine binding"/>
    <property type="evidence" value="ECO:0007669"/>
    <property type="project" value="TreeGrafter"/>
</dbReference>
<dbReference type="InterPro" id="IPR000571">
    <property type="entry name" value="Znf_CCCH"/>
</dbReference>
<dbReference type="GO" id="GO:0016593">
    <property type="term" value="C:Cdc73/Paf1 complex"/>
    <property type="evidence" value="ECO:0007669"/>
    <property type="project" value="TreeGrafter"/>
</dbReference>
<dbReference type="PANTHER" id="PTHR13115">
    <property type="entry name" value="RNA POLYMERASE-ASSOCIATED PROTEIN RTF1 HOMOLOG"/>
    <property type="match status" value="1"/>
</dbReference>
<sequence>MDPSHESEEDEAEADDKRQENYVGGARGTTSFRGREPISPQKGGSTSYDSWSSGTRTTPMTPSRELSRNLSSRGFPARGDDYRAEAVNGSSSWSQVKERETSYHLSSRSNMNMHVSSSAPEVGASRITSSAAVPESQSVGASQSAPKINETEKIWHYQDPAGKIHGPFSMVQLRKWNNTGYFPVDLRIWKTTEGQEESILLTDALNGKFHRDPPSRSNSEQNRGTLVGRASVEIPRHLGGEWGSSGFGTNLPSPTPGQATTTLTKSVNMFSSGNGGAQAPTLASSALNSLSQVVQKPEMGMLLGSSISAPSQMHLQATVPGGDSYSNQVVGLHNLVQAVVRNQNQNPIQAEAVAPSSAHKSEPVNMPSQTQVQGPWTTNSGAVPSIPSFASHGSSSVPLPNMNWPVGNNSNISNNATNNYNATTQNMGWTPMPGNAGWTAAPVPGNTTMNWGAQTQGAPSGNPSWLTQGQVQAPGNPTQMGWASTGNPNPGFTAPGQGPAPAGSNSTNWASSGNQNGDGYQRNRAWSRQSSFGSGGGSGGGGGGGGSSRMGGWCRFFRENGHCKKGASCNYRHT</sequence>
<feature type="compositionally biased region" description="Gly residues" evidence="2">
    <location>
        <begin position="533"/>
        <end position="547"/>
    </location>
</feature>
<name>A0A2I0JEU1_PUNGR</name>
<feature type="region of interest" description="Disordered" evidence="2">
    <location>
        <begin position="126"/>
        <end position="146"/>
    </location>
</feature>
<proteinExistence type="predicted"/>
<keyword evidence="1" id="KW-0479">Metal-binding</keyword>
<reference evidence="5 6" key="1">
    <citation type="submission" date="2017-11" db="EMBL/GenBank/DDBJ databases">
        <title>De-novo sequencing of pomegranate (Punica granatum L.) genome.</title>
        <authorList>
            <person name="Akparov Z."/>
            <person name="Amiraslanov A."/>
            <person name="Hajiyeva S."/>
            <person name="Abbasov M."/>
            <person name="Kaur K."/>
            <person name="Hamwieh A."/>
            <person name="Solovyev V."/>
            <person name="Salamov A."/>
            <person name="Braich B."/>
            <person name="Kosarev P."/>
            <person name="Mahmoud A."/>
            <person name="Hajiyev E."/>
            <person name="Babayeva S."/>
            <person name="Izzatullayeva V."/>
            <person name="Mammadov A."/>
            <person name="Mammadov A."/>
            <person name="Sharifova S."/>
            <person name="Ojaghi J."/>
            <person name="Eynullazada K."/>
            <person name="Bayramov B."/>
            <person name="Abdulazimova A."/>
            <person name="Shahmuradov I."/>
        </authorList>
    </citation>
    <scope>NUCLEOTIDE SEQUENCE [LARGE SCALE GENOMIC DNA]</scope>
    <source>
        <strain evidence="6">cv. AG2017</strain>
        <tissue evidence="5">Leaf</tissue>
    </source>
</reference>
<evidence type="ECO:0008006" key="7">
    <source>
        <dbReference type="Google" id="ProtNLM"/>
    </source>
</evidence>
<dbReference type="PROSITE" id="PS50829">
    <property type="entry name" value="GYF"/>
    <property type="match status" value="1"/>
</dbReference>
<dbReference type="SUPFAM" id="SSF55277">
    <property type="entry name" value="GYF domain"/>
    <property type="match status" value="1"/>
</dbReference>
<dbReference type="SMART" id="SM00444">
    <property type="entry name" value="GYF"/>
    <property type="match status" value="1"/>
</dbReference>
<feature type="region of interest" description="Disordered" evidence="2">
    <location>
        <begin position="1"/>
        <end position="95"/>
    </location>
</feature>
<dbReference type="PANTHER" id="PTHR13115:SF14">
    <property type="entry name" value="ZINC FINGER CCCH DOMAIN-CONTAINING PROTEIN 19"/>
    <property type="match status" value="1"/>
</dbReference>
<feature type="compositionally biased region" description="Polar residues" evidence="2">
    <location>
        <begin position="503"/>
        <end position="529"/>
    </location>
</feature>
<feature type="zinc finger region" description="C3H1-type" evidence="1">
    <location>
        <begin position="554"/>
        <end position="574"/>
    </location>
</feature>
<dbReference type="InterPro" id="IPR003169">
    <property type="entry name" value="GYF"/>
</dbReference>
<accession>A0A2I0JEU1</accession>
<dbReference type="Gene3D" id="3.30.1490.40">
    <property type="match status" value="1"/>
</dbReference>
<feature type="domain" description="GYF" evidence="4">
    <location>
        <begin position="152"/>
        <end position="206"/>
    </location>
</feature>
<evidence type="ECO:0000313" key="6">
    <source>
        <dbReference type="Proteomes" id="UP000233551"/>
    </source>
</evidence>